<keyword evidence="1" id="KW-0812">Transmembrane</keyword>
<evidence type="ECO:0000256" key="1">
    <source>
        <dbReference type="SAM" id="Phobius"/>
    </source>
</evidence>
<keyword evidence="1" id="KW-0472">Membrane</keyword>
<accession>A0AA44DJ65</accession>
<keyword evidence="1" id="KW-1133">Transmembrane helix</keyword>
<sequence>MSFTYELFFQIFNTILIIAIPIVIYKLIKKVISDKRLVNERLTSIEEKIDNLK</sequence>
<reference evidence="2 3" key="1">
    <citation type="submission" date="2020-04" db="EMBL/GenBank/DDBJ databases">
        <authorList>
            <person name="Hitch T.C.A."/>
            <person name="Wylensek D."/>
            <person name="Clavel T."/>
        </authorList>
    </citation>
    <scope>NUCLEOTIDE SEQUENCE [LARGE SCALE GENOMIC DNA]</scope>
    <source>
        <strain evidence="2 3">Med78_4-601-WT-2</strain>
    </source>
</reference>
<name>A0AA44DJ65_PARBF</name>
<dbReference type="EMBL" id="JABAFD010000002">
    <property type="protein sequence ID" value="NME08689.1"/>
    <property type="molecule type" value="Genomic_DNA"/>
</dbReference>
<dbReference type="RefSeq" id="WP_160165096.1">
    <property type="nucleotide sequence ID" value="NZ_BROK01000132.1"/>
</dbReference>
<evidence type="ECO:0000313" key="2">
    <source>
        <dbReference type="EMBL" id="NME08689.1"/>
    </source>
</evidence>
<evidence type="ECO:0008006" key="4">
    <source>
        <dbReference type="Google" id="ProtNLM"/>
    </source>
</evidence>
<proteinExistence type="predicted"/>
<comment type="caution">
    <text evidence="2">The sequence shown here is derived from an EMBL/GenBank/DDBJ whole genome shotgun (WGS) entry which is preliminary data.</text>
</comment>
<gene>
    <name evidence="2" type="ORF">HF875_04110</name>
</gene>
<evidence type="ECO:0000313" key="3">
    <source>
        <dbReference type="Proteomes" id="UP000573963"/>
    </source>
</evidence>
<dbReference type="Proteomes" id="UP000573963">
    <property type="component" value="Unassembled WGS sequence"/>
</dbReference>
<protein>
    <recommendedName>
        <fullName evidence="4">DUF4083 domain-containing protein</fullName>
    </recommendedName>
</protein>
<feature type="transmembrane region" description="Helical" evidence="1">
    <location>
        <begin position="7"/>
        <end position="28"/>
    </location>
</feature>
<organism evidence="2 3">
    <name type="scientific">Paraclostridium bifermentans</name>
    <name type="common">Clostridium bifermentans</name>
    <dbReference type="NCBI Taxonomy" id="1490"/>
    <lineage>
        <taxon>Bacteria</taxon>
        <taxon>Bacillati</taxon>
        <taxon>Bacillota</taxon>
        <taxon>Clostridia</taxon>
        <taxon>Peptostreptococcales</taxon>
        <taxon>Peptostreptococcaceae</taxon>
        <taxon>Paraclostridium</taxon>
    </lineage>
</organism>
<dbReference type="AlphaFoldDB" id="A0AA44DJ65"/>